<feature type="domain" description="Zeta toxin" evidence="3">
    <location>
        <begin position="120"/>
        <end position="256"/>
    </location>
</feature>
<keyword evidence="2" id="KW-0067">ATP-binding</keyword>
<reference evidence="4 5" key="1">
    <citation type="submission" date="2019-10" db="EMBL/GenBank/DDBJ databases">
        <title>Taxonomy of Antarctic Massilia spp.: description of Massilia rubra sp. nov., Massilia aquatica sp. nov., Massilia mucilaginosa sp. nov., Massilia frigida sp. nov. isolated from streams, lakes and regoliths.</title>
        <authorList>
            <person name="Holochova P."/>
            <person name="Sedlacek I."/>
            <person name="Kralova S."/>
            <person name="Maslanova I."/>
            <person name="Busse H.-J."/>
            <person name="Stankova E."/>
            <person name="Vrbovska V."/>
            <person name="Kovarovic V."/>
            <person name="Bartak M."/>
            <person name="Svec P."/>
            <person name="Pantucek R."/>
        </authorList>
    </citation>
    <scope>NUCLEOTIDE SEQUENCE [LARGE SCALE GENOMIC DNA]</scope>
    <source>
        <strain evidence="4 5">CCM 8733</strain>
    </source>
</reference>
<dbReference type="InterPro" id="IPR010488">
    <property type="entry name" value="Zeta_toxin_domain"/>
</dbReference>
<gene>
    <name evidence="4" type="ORF">F2P45_11875</name>
</gene>
<keyword evidence="1" id="KW-0547">Nucleotide-binding</keyword>
<dbReference type="Proteomes" id="UP000609726">
    <property type="component" value="Unassembled WGS sequence"/>
</dbReference>
<accession>A0ABX0NSG0</accession>
<proteinExistence type="predicted"/>
<organism evidence="4 5">
    <name type="scientific">Massilia mucilaginosa</name>
    <dbReference type="NCBI Taxonomy" id="2609282"/>
    <lineage>
        <taxon>Bacteria</taxon>
        <taxon>Pseudomonadati</taxon>
        <taxon>Pseudomonadota</taxon>
        <taxon>Betaproteobacteria</taxon>
        <taxon>Burkholderiales</taxon>
        <taxon>Oxalobacteraceae</taxon>
        <taxon>Telluria group</taxon>
        <taxon>Massilia</taxon>
    </lineage>
</organism>
<keyword evidence="5" id="KW-1185">Reference proteome</keyword>
<comment type="caution">
    <text evidence="4">The sequence shown here is derived from an EMBL/GenBank/DDBJ whole genome shotgun (WGS) entry which is preliminary data.</text>
</comment>
<dbReference type="InterPro" id="IPR027417">
    <property type="entry name" value="P-loop_NTPase"/>
</dbReference>
<dbReference type="RefSeq" id="WP_166874664.1">
    <property type="nucleotide sequence ID" value="NZ_WHJH01000011.1"/>
</dbReference>
<evidence type="ECO:0000256" key="1">
    <source>
        <dbReference type="ARBA" id="ARBA00022741"/>
    </source>
</evidence>
<protein>
    <recommendedName>
        <fullName evidence="3">Zeta toxin domain-containing protein</fullName>
    </recommendedName>
</protein>
<dbReference type="EMBL" id="WHJH01000011">
    <property type="protein sequence ID" value="NHZ89704.1"/>
    <property type="molecule type" value="Genomic_DNA"/>
</dbReference>
<dbReference type="Pfam" id="PF06414">
    <property type="entry name" value="Zeta_toxin"/>
    <property type="match status" value="1"/>
</dbReference>
<dbReference type="SUPFAM" id="SSF52540">
    <property type="entry name" value="P-loop containing nucleoside triphosphate hydrolases"/>
    <property type="match status" value="1"/>
</dbReference>
<name>A0ABX0NSG0_9BURK</name>
<evidence type="ECO:0000256" key="2">
    <source>
        <dbReference type="ARBA" id="ARBA00022840"/>
    </source>
</evidence>
<sequence>MTKNFARPLLDHESIEAFLCGCLNIRHELRLHGGDKLDLLELCKCIRDAERASEAALESSTMTSRRNRVPQYRSDLARDGLRRQIVRELISNDRLGSDDDIRLGHGGSKPHGQEAHPGACAYIVTGLPASGKSALVSAISDRLGAMVLDSDFAKRKLPEFAHALAGPMLVHEESRLLVFANSNPPSLSKYCMSKRLNVVVPLVGNDERRLKAVRQSFRAHGYRVHLTALLLSRAKATERALVRFLETGRYIPLSMIFDKYANDPVLNYYKAWMDADTGKDAGWASLGALVAANSPLRVHSFSSHANPAALWEHAA</sequence>
<evidence type="ECO:0000313" key="5">
    <source>
        <dbReference type="Proteomes" id="UP000609726"/>
    </source>
</evidence>
<evidence type="ECO:0000313" key="4">
    <source>
        <dbReference type="EMBL" id="NHZ89704.1"/>
    </source>
</evidence>
<evidence type="ECO:0000259" key="3">
    <source>
        <dbReference type="Pfam" id="PF06414"/>
    </source>
</evidence>
<dbReference type="Gene3D" id="3.40.50.300">
    <property type="entry name" value="P-loop containing nucleotide triphosphate hydrolases"/>
    <property type="match status" value="1"/>
</dbReference>